<dbReference type="EMBL" id="LT906468">
    <property type="protein sequence ID" value="SNV44774.1"/>
    <property type="molecule type" value="Genomic_DNA"/>
</dbReference>
<dbReference type="PROSITE" id="PS51257">
    <property type="entry name" value="PROKAR_LIPOPROTEIN"/>
    <property type="match status" value="1"/>
</dbReference>
<dbReference type="Proteomes" id="UP000215355">
    <property type="component" value="Chromosome 1"/>
</dbReference>
<protein>
    <recommendedName>
        <fullName evidence="4">Lipoprotein</fullName>
    </recommendedName>
</protein>
<feature type="signal peptide" evidence="1">
    <location>
        <begin position="1"/>
        <end position="17"/>
    </location>
</feature>
<proteinExistence type="predicted"/>
<reference evidence="2 3" key="1">
    <citation type="submission" date="2017-06" db="EMBL/GenBank/DDBJ databases">
        <authorList>
            <consortium name="Pathogen Informatics"/>
        </authorList>
    </citation>
    <scope>NUCLEOTIDE SEQUENCE [LARGE SCALE GENOMIC DNA]</scope>
    <source>
        <strain evidence="2 3">NCTC12149</strain>
    </source>
</reference>
<evidence type="ECO:0000313" key="3">
    <source>
        <dbReference type="Proteomes" id="UP000215355"/>
    </source>
</evidence>
<dbReference type="PANTHER" id="PTHR41339">
    <property type="entry name" value="LIPL48"/>
    <property type="match status" value="1"/>
</dbReference>
<organism evidence="2 3">
    <name type="scientific">Sphingobacterium mizutaii</name>
    <dbReference type="NCBI Taxonomy" id="1010"/>
    <lineage>
        <taxon>Bacteria</taxon>
        <taxon>Pseudomonadati</taxon>
        <taxon>Bacteroidota</taxon>
        <taxon>Sphingobacteriia</taxon>
        <taxon>Sphingobacteriales</taxon>
        <taxon>Sphingobacteriaceae</taxon>
        <taxon>Sphingobacterium</taxon>
    </lineage>
</organism>
<keyword evidence="1" id="KW-0732">Signal</keyword>
<evidence type="ECO:0000256" key="1">
    <source>
        <dbReference type="SAM" id="SignalP"/>
    </source>
</evidence>
<evidence type="ECO:0008006" key="4">
    <source>
        <dbReference type="Google" id="ProtNLM"/>
    </source>
</evidence>
<dbReference type="PANTHER" id="PTHR41339:SF1">
    <property type="entry name" value="SECRETED PROTEIN"/>
    <property type="match status" value="1"/>
</dbReference>
<dbReference type="RefSeq" id="WP_093098891.1">
    <property type="nucleotide sequence ID" value="NZ_CP158798.1"/>
</dbReference>
<sequence length="395" mass="41384">MKTKLFSILAASALAFTACTSTDPVVGPGEKGEAKLIGNITKDMVLDANTEYTMTGAVYVKDGVTLTIPAGTVIKALDGGTDVYLMVERGGKIMANGTAAKPIVFTSAAAKPKEGDWGGVLINGKAPLSGEAGKVTENNAEIGEAYKYGGSVVDDNSGILNYVRIEYTGARISDEKEHNGLTLNGVGNKTTLSNIYLAYGDDDAIEFFGGSVNASNILVVNCTDDMFDFTEGYSGTVKNVYGIREEGYLPVTVDPRGIEADGNMDGKAPSHVNQSNFKVDGITIINNAPGLGANLTMHDVFKIRRGAKATITNAFVKFGPKTNVLDATGAVVVDLVDYTDRNGTAAAGTSIEYTIDKANNLDKAKLNTIPGTSATAKDGLKGADTGVFSWTGYKF</sequence>
<gene>
    <name evidence="2" type="ORF">SAMEA4412673_00994</name>
</gene>
<name>A0AAJ5BZD4_9SPHI</name>
<accession>A0AAJ5BZD4</accession>
<dbReference type="KEGG" id="smiz:4412673_00994"/>
<dbReference type="AlphaFoldDB" id="A0AAJ5BZD4"/>
<dbReference type="InterPro" id="IPR011050">
    <property type="entry name" value="Pectin_lyase_fold/virulence"/>
</dbReference>
<feature type="chain" id="PRO_5042569378" description="Lipoprotein" evidence="1">
    <location>
        <begin position="18"/>
        <end position="395"/>
    </location>
</feature>
<evidence type="ECO:0000313" key="2">
    <source>
        <dbReference type="EMBL" id="SNV44774.1"/>
    </source>
</evidence>
<dbReference type="SUPFAM" id="SSF51126">
    <property type="entry name" value="Pectin lyase-like"/>
    <property type="match status" value="1"/>
</dbReference>